<dbReference type="Proteomes" id="UP000708208">
    <property type="component" value="Unassembled WGS sequence"/>
</dbReference>
<organism evidence="2 3">
    <name type="scientific">Allacma fusca</name>
    <dbReference type="NCBI Taxonomy" id="39272"/>
    <lineage>
        <taxon>Eukaryota</taxon>
        <taxon>Metazoa</taxon>
        <taxon>Ecdysozoa</taxon>
        <taxon>Arthropoda</taxon>
        <taxon>Hexapoda</taxon>
        <taxon>Collembola</taxon>
        <taxon>Symphypleona</taxon>
        <taxon>Sminthuridae</taxon>
        <taxon>Allacma</taxon>
    </lineage>
</organism>
<feature type="compositionally biased region" description="Basic residues" evidence="1">
    <location>
        <begin position="15"/>
        <end position="25"/>
    </location>
</feature>
<evidence type="ECO:0008006" key="4">
    <source>
        <dbReference type="Google" id="ProtNLM"/>
    </source>
</evidence>
<evidence type="ECO:0000256" key="1">
    <source>
        <dbReference type="SAM" id="MobiDB-lite"/>
    </source>
</evidence>
<reference evidence="2" key="1">
    <citation type="submission" date="2021-06" db="EMBL/GenBank/DDBJ databases">
        <authorList>
            <person name="Hodson N. C."/>
            <person name="Mongue J. A."/>
            <person name="Jaron S. K."/>
        </authorList>
    </citation>
    <scope>NUCLEOTIDE SEQUENCE</scope>
</reference>
<accession>A0A8J2KUK2</accession>
<sequence>MFGNKSKVSPGKQKQGQRKKKKKVANKINKDGEFIPSNVQHQDETFINKPHSLLIDGVAKATTVHMTLTLGSQGQGRNDVLIYNIYDEKKRRLCTAQEISNLKGGSRPFLLTFMNDDKEVAFTLERAKNFILCCFGVQCCGSVSVFC</sequence>
<evidence type="ECO:0000313" key="3">
    <source>
        <dbReference type="Proteomes" id="UP000708208"/>
    </source>
</evidence>
<evidence type="ECO:0000313" key="2">
    <source>
        <dbReference type="EMBL" id="CAG7819474.1"/>
    </source>
</evidence>
<protein>
    <recommendedName>
        <fullName evidence="4">Tubby C-terminal domain-containing protein</fullName>
    </recommendedName>
</protein>
<keyword evidence="3" id="KW-1185">Reference proteome</keyword>
<gene>
    <name evidence="2" type="ORF">AFUS01_LOCUS29918</name>
</gene>
<proteinExistence type="predicted"/>
<dbReference type="EMBL" id="CAJVCH010450845">
    <property type="protein sequence ID" value="CAG7819474.1"/>
    <property type="molecule type" value="Genomic_DNA"/>
</dbReference>
<comment type="caution">
    <text evidence="2">The sequence shown here is derived from an EMBL/GenBank/DDBJ whole genome shotgun (WGS) entry which is preliminary data.</text>
</comment>
<feature type="region of interest" description="Disordered" evidence="1">
    <location>
        <begin position="1"/>
        <end position="31"/>
    </location>
</feature>
<name>A0A8J2KUK2_9HEXA</name>
<dbReference type="AlphaFoldDB" id="A0A8J2KUK2"/>